<accession>B9CXW7</accession>
<dbReference type="EMBL" id="ACFU01000001">
    <property type="protein sequence ID" value="EEF15276.1"/>
    <property type="molecule type" value="Genomic_DNA"/>
</dbReference>
<organism evidence="1 2">
    <name type="scientific">Campylobacter rectus RM3267</name>
    <dbReference type="NCBI Taxonomy" id="553218"/>
    <lineage>
        <taxon>Bacteria</taxon>
        <taxon>Pseudomonadati</taxon>
        <taxon>Campylobacterota</taxon>
        <taxon>Epsilonproteobacteria</taxon>
        <taxon>Campylobacterales</taxon>
        <taxon>Campylobacteraceae</taxon>
        <taxon>Campylobacter</taxon>
    </lineage>
</organism>
<gene>
    <name evidence="1" type="ORF">CAMRE0001_0158</name>
</gene>
<name>B9CXW7_CAMRE</name>
<dbReference type="Proteomes" id="UP000003082">
    <property type="component" value="Unassembled WGS sequence"/>
</dbReference>
<protein>
    <submittedName>
        <fullName evidence="1">Uncharacterized protein</fullName>
    </submittedName>
</protein>
<comment type="caution">
    <text evidence="1">The sequence shown here is derived from an EMBL/GenBank/DDBJ whole genome shotgun (WGS) entry which is preliminary data.</text>
</comment>
<dbReference type="STRING" id="553218.CAMRE0001_0158"/>
<dbReference type="AlphaFoldDB" id="B9CXW7"/>
<sequence length="48" mass="5630">MRAKFDQKTRLSYEKLHGAVCETVENLKRARLQIRKSNAYLTAILNCF</sequence>
<proteinExistence type="predicted"/>
<reference evidence="1 2" key="1">
    <citation type="submission" date="2008-08" db="EMBL/GenBank/DDBJ databases">
        <authorList>
            <person name="Madupu R."/>
            <person name="Durkin A.S."/>
            <person name="Torralba M."/>
            <person name="Methe B."/>
            <person name="Sutton G.G."/>
            <person name="Strausberg R.L."/>
            <person name="Nelson K.E."/>
        </authorList>
    </citation>
    <scope>NUCLEOTIDE SEQUENCE [LARGE SCALE GENOMIC DNA]</scope>
    <source>
        <strain evidence="1 2">RM3267</strain>
    </source>
</reference>
<keyword evidence="2" id="KW-1185">Reference proteome</keyword>
<evidence type="ECO:0000313" key="2">
    <source>
        <dbReference type="Proteomes" id="UP000003082"/>
    </source>
</evidence>
<evidence type="ECO:0000313" key="1">
    <source>
        <dbReference type="EMBL" id="EEF15276.1"/>
    </source>
</evidence>